<evidence type="ECO:0000256" key="2">
    <source>
        <dbReference type="ARBA" id="ARBA00004255"/>
    </source>
</evidence>
<evidence type="ECO:0000256" key="11">
    <source>
        <dbReference type="SAM" id="MobiDB-lite"/>
    </source>
</evidence>
<organism evidence="12 13">
    <name type="scientific">Coccidioides posadasii RMSCC 3488</name>
    <dbReference type="NCBI Taxonomy" id="454284"/>
    <lineage>
        <taxon>Eukaryota</taxon>
        <taxon>Fungi</taxon>
        <taxon>Dikarya</taxon>
        <taxon>Ascomycota</taxon>
        <taxon>Pezizomycotina</taxon>
        <taxon>Eurotiomycetes</taxon>
        <taxon>Eurotiomycetidae</taxon>
        <taxon>Onygenales</taxon>
        <taxon>Onygenaceae</taxon>
        <taxon>Coccidioides</taxon>
    </lineage>
</organism>
<dbReference type="GO" id="GO:0000139">
    <property type="term" value="C:Golgi membrane"/>
    <property type="evidence" value="ECO:0007669"/>
    <property type="project" value="UniProtKB-SubCell"/>
</dbReference>
<comment type="similarity">
    <text evidence="5">Belongs to the SCOC family.</text>
</comment>
<keyword evidence="6" id="KW-0963">Cytoplasm</keyword>
<evidence type="ECO:0000256" key="4">
    <source>
        <dbReference type="ARBA" id="ARBA00004601"/>
    </source>
</evidence>
<dbReference type="PANTHER" id="PTHR21614">
    <property type="entry name" value="SHORT COILED COIL PROTEIN"/>
    <property type="match status" value="1"/>
</dbReference>
<keyword evidence="7" id="KW-0333">Golgi apparatus</keyword>
<dbReference type="Pfam" id="PF10224">
    <property type="entry name" value="DUF2205"/>
    <property type="match status" value="1"/>
</dbReference>
<feature type="compositionally biased region" description="Basic and acidic residues" evidence="11">
    <location>
        <begin position="59"/>
        <end position="70"/>
    </location>
</feature>
<dbReference type="Proteomes" id="UP000054567">
    <property type="component" value="Unassembled WGS sequence"/>
</dbReference>
<evidence type="ECO:0000256" key="7">
    <source>
        <dbReference type="ARBA" id="ARBA00023034"/>
    </source>
</evidence>
<protein>
    <recommendedName>
        <fullName evidence="14">BZIP transcription factor</fullName>
    </recommendedName>
</protein>
<keyword evidence="9" id="KW-0472">Membrane</keyword>
<accession>A0A0J6IE35</accession>
<gene>
    <name evidence="12" type="ORF">CPAG_06334</name>
</gene>
<evidence type="ECO:0000256" key="8">
    <source>
        <dbReference type="ARBA" id="ARBA00023054"/>
    </source>
</evidence>
<keyword evidence="8 10" id="KW-0175">Coiled coil</keyword>
<reference evidence="13" key="3">
    <citation type="journal article" date="2010" name="Genome Res.">
        <title>Population genomic sequencing of Coccidioides fungi reveals recent hybridization and transposon control.</title>
        <authorList>
            <person name="Neafsey D.E."/>
            <person name="Barker B.M."/>
            <person name="Sharpton T.J."/>
            <person name="Stajich J.E."/>
            <person name="Park D.J."/>
            <person name="Whiston E."/>
            <person name="Hung C.-Y."/>
            <person name="McMahan C."/>
            <person name="White J."/>
            <person name="Sykes S."/>
            <person name="Heiman D."/>
            <person name="Young S."/>
            <person name="Zeng Q."/>
            <person name="Abouelleil A."/>
            <person name="Aftuck L."/>
            <person name="Bessette D."/>
            <person name="Brown A."/>
            <person name="FitzGerald M."/>
            <person name="Lui A."/>
            <person name="Macdonald J.P."/>
            <person name="Priest M."/>
            <person name="Orbach M.J."/>
            <person name="Galgiani J.N."/>
            <person name="Kirkland T.N."/>
            <person name="Cole G.T."/>
            <person name="Birren B.W."/>
            <person name="Henn M.R."/>
            <person name="Taylor J.W."/>
            <person name="Rounsley S.D."/>
        </authorList>
    </citation>
    <scope>NUCLEOTIDE SEQUENCE [LARGE SCALE GENOMIC DNA]</scope>
    <source>
        <strain evidence="13">RMSCC 3488</strain>
    </source>
</reference>
<evidence type="ECO:0000256" key="1">
    <source>
        <dbReference type="ARBA" id="ARBA00002743"/>
    </source>
</evidence>
<feature type="coiled-coil region" evidence="10">
    <location>
        <begin position="120"/>
        <end position="161"/>
    </location>
</feature>
<dbReference type="OrthoDB" id="2163284at2759"/>
<evidence type="ECO:0000256" key="10">
    <source>
        <dbReference type="SAM" id="Coils"/>
    </source>
</evidence>
<dbReference type="InterPro" id="IPR019357">
    <property type="entry name" value="SCOC"/>
</dbReference>
<evidence type="ECO:0000256" key="6">
    <source>
        <dbReference type="ARBA" id="ARBA00022490"/>
    </source>
</evidence>
<dbReference type="AlphaFoldDB" id="A0A0J6IE35"/>
<dbReference type="EMBL" id="DS268112">
    <property type="protein sequence ID" value="KMM70022.1"/>
    <property type="molecule type" value="Genomic_DNA"/>
</dbReference>
<dbReference type="VEuPathDB" id="FungiDB:CPAG_06334"/>
<comment type="subcellular location">
    <subcellularLocation>
        <location evidence="3">Cytoplasm</location>
        <location evidence="3">Cytosol</location>
    </subcellularLocation>
    <subcellularLocation>
        <location evidence="2">Golgi apparatus membrane</location>
        <topology evidence="2">Peripheral membrane protein</topology>
        <orientation evidence="2">Cytoplasmic side</orientation>
    </subcellularLocation>
    <subcellularLocation>
        <location evidence="4">Golgi apparatus</location>
        <location evidence="4">trans-Golgi network</location>
    </subcellularLocation>
</comment>
<name>A0A0J6IE35_COCPO</name>
<evidence type="ECO:0008006" key="14">
    <source>
        <dbReference type="Google" id="ProtNLM"/>
    </source>
</evidence>
<evidence type="ECO:0000313" key="13">
    <source>
        <dbReference type="Proteomes" id="UP000054567"/>
    </source>
</evidence>
<dbReference type="GO" id="GO:0005802">
    <property type="term" value="C:trans-Golgi network"/>
    <property type="evidence" value="ECO:0007669"/>
    <property type="project" value="TreeGrafter"/>
</dbReference>
<evidence type="ECO:0000256" key="9">
    <source>
        <dbReference type="ARBA" id="ARBA00023136"/>
    </source>
</evidence>
<feature type="compositionally biased region" description="Low complexity" evidence="11">
    <location>
        <begin position="23"/>
        <end position="56"/>
    </location>
</feature>
<comment type="function">
    <text evidence="1">Positive regulator of amino acid starvation-induced autophagy.</text>
</comment>
<dbReference type="Gene3D" id="1.20.5.170">
    <property type="match status" value="1"/>
</dbReference>
<evidence type="ECO:0000256" key="3">
    <source>
        <dbReference type="ARBA" id="ARBA00004514"/>
    </source>
</evidence>
<proteinExistence type="inferred from homology"/>
<dbReference type="PANTHER" id="PTHR21614:SF0">
    <property type="entry name" value="GEO08385P1"/>
    <property type="match status" value="1"/>
</dbReference>
<reference evidence="13" key="2">
    <citation type="journal article" date="2009" name="Genome Res.">
        <title>Comparative genomic analyses of the human fungal pathogens Coccidioides and their relatives.</title>
        <authorList>
            <person name="Sharpton T.J."/>
            <person name="Stajich J.E."/>
            <person name="Rounsley S.D."/>
            <person name="Gardner M.J."/>
            <person name="Wortman J.R."/>
            <person name="Jordar V.S."/>
            <person name="Maiti R."/>
            <person name="Kodira C.D."/>
            <person name="Neafsey D.E."/>
            <person name="Zeng Q."/>
            <person name="Hung C.-Y."/>
            <person name="McMahan C."/>
            <person name="Muszewska A."/>
            <person name="Grynberg M."/>
            <person name="Mandel M.A."/>
            <person name="Kellner E.M."/>
            <person name="Barker B.M."/>
            <person name="Galgiani J.N."/>
            <person name="Orbach M.J."/>
            <person name="Kirkland T.N."/>
            <person name="Cole G.T."/>
            <person name="Henn M.R."/>
            <person name="Birren B.W."/>
            <person name="Taylor J.W."/>
        </authorList>
    </citation>
    <scope>NUCLEOTIDE SEQUENCE [LARGE SCALE GENOMIC DNA]</scope>
    <source>
        <strain evidence="13">RMSCC 3488</strain>
    </source>
</reference>
<evidence type="ECO:0000313" key="12">
    <source>
        <dbReference type="EMBL" id="KMM70022.1"/>
    </source>
</evidence>
<dbReference type="GO" id="GO:0005829">
    <property type="term" value="C:cytosol"/>
    <property type="evidence" value="ECO:0007669"/>
    <property type="project" value="UniProtKB-SubCell"/>
</dbReference>
<evidence type="ECO:0000256" key="5">
    <source>
        <dbReference type="ARBA" id="ARBA00010880"/>
    </source>
</evidence>
<feature type="region of interest" description="Disordered" evidence="11">
    <location>
        <begin position="1"/>
        <end position="114"/>
    </location>
</feature>
<sequence length="189" mass="20827">MAAGTEVLNQSASHPVPTMPSPTLNTATADATTTTNNLNDNSVHTSSSLSPSSSCSDGENERKTRADRPRLARKPSASILVPRDHPEIEIEEEEFPPDDARAMSPRRNSADVERLSREARETLKQQAKTLQSSLQALAERIDEVKSDHDRLESENRFLQDYIGGLTRTMSARAELTSTSGHTKGRKHHK</sequence>
<reference evidence="12 13" key="1">
    <citation type="submission" date="2007-06" db="EMBL/GenBank/DDBJ databases">
        <title>The Genome Sequence of Coccidioides posadasii RMSCC_3488.</title>
        <authorList>
            <consortium name="Coccidioides Genome Resources Consortium"/>
            <consortium name="The Broad Institute Genome Sequencing Platform"/>
            <person name="Henn M.R."/>
            <person name="Sykes S."/>
            <person name="Young S."/>
            <person name="Jaffe D."/>
            <person name="Berlin A."/>
            <person name="Alvarez P."/>
            <person name="Butler J."/>
            <person name="Gnerre S."/>
            <person name="Grabherr M."/>
            <person name="Mauceli E."/>
            <person name="Brockman W."/>
            <person name="Kodira C."/>
            <person name="Alvarado L."/>
            <person name="Zeng Q."/>
            <person name="Crawford M."/>
            <person name="Antoine C."/>
            <person name="Devon K."/>
            <person name="Galgiani J."/>
            <person name="Orsborn K."/>
            <person name="Lewis M.L."/>
            <person name="Nusbaum C."/>
            <person name="Galagan J."/>
            <person name="Birren B."/>
        </authorList>
    </citation>
    <scope>NUCLEOTIDE SEQUENCE [LARGE SCALE GENOMIC DNA]</scope>
    <source>
        <strain evidence="12 13">RMSCC 3488</strain>
    </source>
</reference>